<dbReference type="AlphaFoldDB" id="A0A2W4Z0P2"/>
<evidence type="ECO:0000313" key="1">
    <source>
        <dbReference type="EMBL" id="PZO75624.1"/>
    </source>
</evidence>
<accession>A0A2W4Z0P2</accession>
<reference evidence="1 2" key="1">
    <citation type="submission" date="2017-08" db="EMBL/GenBank/DDBJ databases">
        <title>Infants hospitalized years apart are colonized by the same room-sourced microbial strains.</title>
        <authorList>
            <person name="Brooks B."/>
            <person name="Olm M.R."/>
            <person name="Firek B.A."/>
            <person name="Baker R."/>
            <person name="Thomas B.C."/>
            <person name="Morowitz M.J."/>
            <person name="Banfield J.F."/>
        </authorList>
    </citation>
    <scope>NUCLEOTIDE SEQUENCE [LARGE SCALE GENOMIC DNA]</scope>
    <source>
        <strain evidence="1">S2_018_000_R3_110</strain>
    </source>
</reference>
<dbReference type="Gene3D" id="2.60.40.1890">
    <property type="entry name" value="PCu(A)C copper chaperone"/>
    <property type="match status" value="1"/>
</dbReference>
<sequence>MALAGVLMVAGCSRAPSVEDAWIRLPAVPGRPAAAYATIDAGSRDLVLVAITSPAARRIELHESMAASHGAMTMRPVERLPIAATKPVTLAPGGLHAMLLDVSPALEPGGSIPLTFRFDGRSITTDARLVGAGDPAPK</sequence>
<comment type="caution">
    <text evidence="1">The sequence shown here is derived from an EMBL/GenBank/DDBJ whole genome shotgun (WGS) entry which is preliminary data.</text>
</comment>
<dbReference type="EMBL" id="QFNF01000032">
    <property type="protein sequence ID" value="PZO75624.1"/>
    <property type="molecule type" value="Genomic_DNA"/>
</dbReference>
<organism evidence="1 2">
    <name type="scientific">Sphingomonas hengshuiensis</name>
    <dbReference type="NCBI Taxonomy" id="1609977"/>
    <lineage>
        <taxon>Bacteria</taxon>
        <taxon>Pseudomonadati</taxon>
        <taxon>Pseudomonadota</taxon>
        <taxon>Alphaproteobacteria</taxon>
        <taxon>Sphingomonadales</taxon>
        <taxon>Sphingomonadaceae</taxon>
        <taxon>Sphingomonas</taxon>
    </lineage>
</organism>
<dbReference type="PANTHER" id="PTHR36302">
    <property type="entry name" value="BLR7088 PROTEIN"/>
    <property type="match status" value="1"/>
</dbReference>
<dbReference type="SUPFAM" id="SSF110087">
    <property type="entry name" value="DR1885-like metal-binding protein"/>
    <property type="match status" value="1"/>
</dbReference>
<dbReference type="Pfam" id="PF04314">
    <property type="entry name" value="PCuAC"/>
    <property type="match status" value="1"/>
</dbReference>
<dbReference type="InterPro" id="IPR007410">
    <property type="entry name" value="LpqE-like"/>
</dbReference>
<proteinExistence type="predicted"/>
<dbReference type="Proteomes" id="UP000248614">
    <property type="component" value="Unassembled WGS sequence"/>
</dbReference>
<evidence type="ECO:0000313" key="2">
    <source>
        <dbReference type="Proteomes" id="UP000248614"/>
    </source>
</evidence>
<protein>
    <submittedName>
        <fullName evidence="1">Copper chaperone PCu(A)C</fullName>
    </submittedName>
</protein>
<gene>
    <name evidence="1" type="ORF">DI632_11870</name>
</gene>
<dbReference type="PANTHER" id="PTHR36302:SF1">
    <property type="entry name" value="COPPER CHAPERONE PCU(A)C"/>
    <property type="match status" value="1"/>
</dbReference>
<name>A0A2W4Z0P2_9SPHN</name>
<dbReference type="InterPro" id="IPR058248">
    <property type="entry name" value="Lxx211020-like"/>
</dbReference>
<dbReference type="InterPro" id="IPR036182">
    <property type="entry name" value="PCuAC_sf"/>
</dbReference>